<organism evidence="1 2">
    <name type="scientific">Araneus ventricosus</name>
    <name type="common">Orbweaver spider</name>
    <name type="synonym">Epeira ventricosa</name>
    <dbReference type="NCBI Taxonomy" id="182803"/>
    <lineage>
        <taxon>Eukaryota</taxon>
        <taxon>Metazoa</taxon>
        <taxon>Ecdysozoa</taxon>
        <taxon>Arthropoda</taxon>
        <taxon>Chelicerata</taxon>
        <taxon>Arachnida</taxon>
        <taxon>Araneae</taxon>
        <taxon>Araneomorphae</taxon>
        <taxon>Entelegynae</taxon>
        <taxon>Araneoidea</taxon>
        <taxon>Araneidae</taxon>
        <taxon>Araneus</taxon>
    </lineage>
</organism>
<evidence type="ECO:0000313" key="1">
    <source>
        <dbReference type="EMBL" id="GBM15032.1"/>
    </source>
</evidence>
<accession>A0A4Y2DE01</accession>
<name>A0A4Y2DE01_ARAVE</name>
<sequence length="140" mass="15891">MHNHTYVFQFSFNLRVLRNSLATEGISPFIETELANRERHLNSTRIRVVVFVRSMVVILTDDNGTSTLWETNLINTQLQKQNSANVMTFCHIRIASTPLLGYIQCPKAAGVLSRTGVILSSIVKRYSIQDTNRLLMNATH</sequence>
<protein>
    <submittedName>
        <fullName evidence="1">Uncharacterized protein</fullName>
    </submittedName>
</protein>
<reference evidence="1 2" key="1">
    <citation type="journal article" date="2019" name="Sci. Rep.">
        <title>Orb-weaving spider Araneus ventricosus genome elucidates the spidroin gene catalogue.</title>
        <authorList>
            <person name="Kono N."/>
            <person name="Nakamura H."/>
            <person name="Ohtoshi R."/>
            <person name="Moran D.A.P."/>
            <person name="Shinohara A."/>
            <person name="Yoshida Y."/>
            <person name="Fujiwara M."/>
            <person name="Mori M."/>
            <person name="Tomita M."/>
            <person name="Arakawa K."/>
        </authorList>
    </citation>
    <scope>NUCLEOTIDE SEQUENCE [LARGE SCALE GENOMIC DNA]</scope>
</reference>
<gene>
    <name evidence="1" type="ORF">AVEN_266920_1</name>
</gene>
<proteinExistence type="predicted"/>
<dbReference type="AlphaFoldDB" id="A0A4Y2DE01"/>
<dbReference type="EMBL" id="BGPR01000353">
    <property type="protein sequence ID" value="GBM15032.1"/>
    <property type="molecule type" value="Genomic_DNA"/>
</dbReference>
<evidence type="ECO:0000313" key="2">
    <source>
        <dbReference type="Proteomes" id="UP000499080"/>
    </source>
</evidence>
<keyword evidence="2" id="KW-1185">Reference proteome</keyword>
<dbReference type="Proteomes" id="UP000499080">
    <property type="component" value="Unassembled WGS sequence"/>
</dbReference>
<comment type="caution">
    <text evidence="1">The sequence shown here is derived from an EMBL/GenBank/DDBJ whole genome shotgun (WGS) entry which is preliminary data.</text>
</comment>